<dbReference type="SUPFAM" id="SSF56059">
    <property type="entry name" value="Glutathione synthetase ATP-binding domain-like"/>
    <property type="match status" value="1"/>
</dbReference>
<dbReference type="InterPro" id="IPR013815">
    <property type="entry name" value="ATP_grasp_subdomain_1"/>
</dbReference>
<dbReference type="Gene3D" id="3.30.1490.20">
    <property type="entry name" value="ATP-grasp fold, A domain"/>
    <property type="match status" value="1"/>
</dbReference>
<dbReference type="GO" id="GO:0046872">
    <property type="term" value="F:metal ion binding"/>
    <property type="evidence" value="ECO:0007669"/>
    <property type="project" value="InterPro"/>
</dbReference>
<dbReference type="InterPro" id="IPR052032">
    <property type="entry name" value="ATP-dep_AA_Ligase"/>
</dbReference>
<evidence type="ECO:0000313" key="6">
    <source>
        <dbReference type="EMBL" id="RAR48487.1"/>
    </source>
</evidence>
<dbReference type="PANTHER" id="PTHR43585:SF2">
    <property type="entry name" value="ATP-GRASP ENZYME FSQD"/>
    <property type="match status" value="1"/>
</dbReference>
<dbReference type="EMBL" id="QLSV01000005">
    <property type="protein sequence ID" value="RAR48487.1"/>
    <property type="molecule type" value="Genomic_DNA"/>
</dbReference>
<dbReference type="Proteomes" id="UP000249518">
    <property type="component" value="Unassembled WGS sequence"/>
</dbReference>
<dbReference type="AlphaFoldDB" id="A0A328WVH2"/>
<organism evidence="6 7">
    <name type="scientific">Flavobacterium lacus</name>
    <dbReference type="NCBI Taxonomy" id="1353778"/>
    <lineage>
        <taxon>Bacteria</taxon>
        <taxon>Pseudomonadati</taxon>
        <taxon>Bacteroidota</taxon>
        <taxon>Flavobacteriia</taxon>
        <taxon>Flavobacteriales</taxon>
        <taxon>Flavobacteriaceae</taxon>
        <taxon>Flavobacterium</taxon>
    </lineage>
</organism>
<dbReference type="Pfam" id="PF13535">
    <property type="entry name" value="ATP-grasp_4"/>
    <property type="match status" value="1"/>
</dbReference>
<feature type="domain" description="ATP-grasp" evidence="5">
    <location>
        <begin position="121"/>
        <end position="315"/>
    </location>
</feature>
<evidence type="ECO:0000256" key="3">
    <source>
        <dbReference type="ARBA" id="ARBA00022840"/>
    </source>
</evidence>
<keyword evidence="7" id="KW-1185">Reference proteome</keyword>
<evidence type="ECO:0000313" key="7">
    <source>
        <dbReference type="Proteomes" id="UP000249518"/>
    </source>
</evidence>
<dbReference type="Gene3D" id="3.40.50.20">
    <property type="match status" value="1"/>
</dbReference>
<evidence type="ECO:0000256" key="2">
    <source>
        <dbReference type="ARBA" id="ARBA00022741"/>
    </source>
</evidence>
<keyword evidence="3 4" id="KW-0067">ATP-binding</keyword>
<dbReference type="PROSITE" id="PS50975">
    <property type="entry name" value="ATP_GRASP"/>
    <property type="match status" value="1"/>
</dbReference>
<name>A0A328WVH2_9FLAO</name>
<accession>A0A328WVH2</accession>
<dbReference type="InterPro" id="IPR011761">
    <property type="entry name" value="ATP-grasp"/>
</dbReference>
<evidence type="ECO:0000256" key="4">
    <source>
        <dbReference type="PROSITE-ProRule" id="PRU00409"/>
    </source>
</evidence>
<gene>
    <name evidence="6" type="ORF">B0I10_10595</name>
</gene>
<keyword evidence="2 4" id="KW-0547">Nucleotide-binding</keyword>
<dbReference type="PANTHER" id="PTHR43585">
    <property type="entry name" value="FUMIPYRROLE BIOSYNTHESIS PROTEIN C"/>
    <property type="match status" value="1"/>
</dbReference>
<dbReference type="RefSeq" id="WP_112085678.1">
    <property type="nucleotide sequence ID" value="NZ_QLSV01000005.1"/>
</dbReference>
<reference evidence="6 7" key="1">
    <citation type="submission" date="2018-06" db="EMBL/GenBank/DDBJ databases">
        <title>Genomic Encyclopedia of Type Strains, Phase III (KMG-III): the genomes of soil and plant-associated and newly described type strains.</title>
        <authorList>
            <person name="Whitman W."/>
        </authorList>
    </citation>
    <scope>NUCLEOTIDE SEQUENCE [LARGE SCALE GENOMIC DNA]</scope>
    <source>
        <strain evidence="6 7">CGMCC 1.12504</strain>
    </source>
</reference>
<dbReference type="Gene3D" id="3.30.470.20">
    <property type="entry name" value="ATP-grasp fold, B domain"/>
    <property type="match status" value="1"/>
</dbReference>
<comment type="caution">
    <text evidence="6">The sequence shown here is derived from an EMBL/GenBank/DDBJ whole genome shotgun (WGS) entry which is preliminary data.</text>
</comment>
<dbReference type="GO" id="GO:0016874">
    <property type="term" value="F:ligase activity"/>
    <property type="evidence" value="ECO:0007669"/>
    <property type="project" value="UniProtKB-KW"/>
</dbReference>
<evidence type="ECO:0000256" key="1">
    <source>
        <dbReference type="ARBA" id="ARBA00022598"/>
    </source>
</evidence>
<evidence type="ECO:0000259" key="5">
    <source>
        <dbReference type="PROSITE" id="PS50975"/>
    </source>
</evidence>
<proteinExistence type="predicted"/>
<sequence length="405" mass="45871">MEKNTKTFICISNYFKGNDFLINLKKLGNKVFLITSEKLRDKPWAFDSIDEIFYMPGQDVDWDLDMLLHGVAGLMRTEKVDAIVALDDFDVEKATFLRENLRVDGMGQTTGRYFRDKLAMRVKAQAEGVPVPAFSALFNDEYINHFADTVSPPWVLKPRSEASASGIMKVHTKEELWEKIHELGDNRIKYLVEQFKPGAVYHCDGLNFNSKVLFSLTSQYLATPMEISQGGGIFRSANIPYNSADDKAIKKVNEQVMKAFGMKHGATHTEFIKCNEDGKIYFLETSSRVGGAHLAEMVEAASGINLWGEWAKIEDALVRGKEYKVPSQKKQFAGIVLTLSKFEQPDLSGFNDSEVCFRVPLEYHAGLIVKCDKHERVRELLDDYAERLVKDFATVAQQQAVKKLH</sequence>
<dbReference type="OrthoDB" id="1195727at2"/>
<keyword evidence="1" id="KW-0436">Ligase</keyword>
<protein>
    <submittedName>
        <fullName evidence="6">ATP-grasp domain-containing protein</fullName>
    </submittedName>
</protein>
<dbReference type="GO" id="GO:0005524">
    <property type="term" value="F:ATP binding"/>
    <property type="evidence" value="ECO:0007669"/>
    <property type="project" value="UniProtKB-UniRule"/>
</dbReference>